<dbReference type="CDD" id="cd07820">
    <property type="entry name" value="SRPBCC_3"/>
    <property type="match status" value="1"/>
</dbReference>
<evidence type="ECO:0000313" key="1">
    <source>
        <dbReference type="EMBL" id="TDW99675.1"/>
    </source>
</evidence>
<protein>
    <submittedName>
        <fullName evidence="1">Ligand-binding SRPBCC domain-containing protein</fullName>
    </submittedName>
</protein>
<evidence type="ECO:0000313" key="2">
    <source>
        <dbReference type="Proteomes" id="UP000294498"/>
    </source>
</evidence>
<dbReference type="Pfam" id="PF10604">
    <property type="entry name" value="Polyketide_cyc2"/>
    <property type="match status" value="1"/>
</dbReference>
<keyword evidence="2" id="KW-1185">Reference proteome</keyword>
<organism evidence="1 2">
    <name type="scientific">Dinghuibacter silviterrae</name>
    <dbReference type="NCBI Taxonomy" id="1539049"/>
    <lineage>
        <taxon>Bacteria</taxon>
        <taxon>Pseudomonadati</taxon>
        <taxon>Bacteroidota</taxon>
        <taxon>Chitinophagia</taxon>
        <taxon>Chitinophagales</taxon>
        <taxon>Chitinophagaceae</taxon>
        <taxon>Dinghuibacter</taxon>
    </lineage>
</organism>
<accession>A0A4R8DPK8</accession>
<dbReference type="Proteomes" id="UP000294498">
    <property type="component" value="Unassembled WGS sequence"/>
</dbReference>
<dbReference type="InterPro" id="IPR019587">
    <property type="entry name" value="Polyketide_cyclase/dehydratase"/>
</dbReference>
<dbReference type="InterPro" id="IPR023393">
    <property type="entry name" value="START-like_dom_sf"/>
</dbReference>
<reference evidence="1 2" key="1">
    <citation type="submission" date="2019-03" db="EMBL/GenBank/DDBJ databases">
        <title>Genomic Encyclopedia of Type Strains, Phase IV (KMG-IV): sequencing the most valuable type-strain genomes for metagenomic binning, comparative biology and taxonomic classification.</title>
        <authorList>
            <person name="Goeker M."/>
        </authorList>
    </citation>
    <scope>NUCLEOTIDE SEQUENCE [LARGE SCALE GENOMIC DNA]</scope>
    <source>
        <strain evidence="1 2">DSM 100059</strain>
    </source>
</reference>
<name>A0A4R8DPK8_9BACT</name>
<dbReference type="OrthoDB" id="9801773at2"/>
<gene>
    <name evidence="1" type="ORF">EDB95_0685</name>
</gene>
<dbReference type="AlphaFoldDB" id="A0A4R8DPK8"/>
<dbReference type="Gene3D" id="3.30.530.20">
    <property type="match status" value="1"/>
</dbReference>
<dbReference type="SUPFAM" id="SSF55961">
    <property type="entry name" value="Bet v1-like"/>
    <property type="match status" value="1"/>
</dbReference>
<comment type="caution">
    <text evidence="1">The sequence shown here is derived from an EMBL/GenBank/DDBJ whole genome shotgun (WGS) entry which is preliminary data.</text>
</comment>
<dbReference type="RefSeq" id="WP_133990573.1">
    <property type="nucleotide sequence ID" value="NZ_SODV01000001.1"/>
</dbReference>
<sequence>MSTIHVTSCIHAPVERIFNLSRSTSLHKAVLRSYKKGTLESRGEGLMNVGDKISFRLSYLGRQRELVTKIDVMEDPKMFVSTLVRGSFRNLRHEHHFKPIENGTLLIDLLEYEPAYGAAGKWADGLLIRSFLKKYLEAKNRLIKQYAEGEKWKVILPEKK</sequence>
<proteinExistence type="predicted"/>
<dbReference type="EMBL" id="SODV01000001">
    <property type="protein sequence ID" value="TDW99675.1"/>
    <property type="molecule type" value="Genomic_DNA"/>
</dbReference>